<dbReference type="AlphaFoldDB" id="A0A482XE21"/>
<organism evidence="1 2">
    <name type="scientific">Laodelphax striatellus</name>
    <name type="common">Small brown planthopper</name>
    <name type="synonym">Delphax striatella</name>
    <dbReference type="NCBI Taxonomy" id="195883"/>
    <lineage>
        <taxon>Eukaryota</taxon>
        <taxon>Metazoa</taxon>
        <taxon>Ecdysozoa</taxon>
        <taxon>Arthropoda</taxon>
        <taxon>Hexapoda</taxon>
        <taxon>Insecta</taxon>
        <taxon>Pterygota</taxon>
        <taxon>Neoptera</taxon>
        <taxon>Paraneoptera</taxon>
        <taxon>Hemiptera</taxon>
        <taxon>Auchenorrhyncha</taxon>
        <taxon>Fulgoroidea</taxon>
        <taxon>Delphacidae</taxon>
        <taxon>Criomorphinae</taxon>
        <taxon>Laodelphax</taxon>
    </lineage>
</organism>
<evidence type="ECO:0000313" key="1">
    <source>
        <dbReference type="EMBL" id="RZF44036.1"/>
    </source>
</evidence>
<sequence>MAEFNVDVSKLPEDVREKLAELDLELSEDFRGHHFRFNQYVTQRILLKLYIRRSLSPSKVKVNLQKPSPHSANLCHPANSVNRRSTDRRLRLRFCSRVPRQSACRATNDRRSLESLVASD</sequence>
<name>A0A482XE21_LAOST</name>
<dbReference type="Proteomes" id="UP000291343">
    <property type="component" value="Unassembled WGS sequence"/>
</dbReference>
<keyword evidence="2" id="KW-1185">Reference proteome</keyword>
<evidence type="ECO:0000313" key="2">
    <source>
        <dbReference type="Proteomes" id="UP000291343"/>
    </source>
</evidence>
<proteinExistence type="predicted"/>
<dbReference type="OrthoDB" id="6766701at2759"/>
<dbReference type="InParanoid" id="A0A482XE21"/>
<accession>A0A482XE21</accession>
<gene>
    <name evidence="1" type="ORF">LSTR_LSTR015587</name>
</gene>
<reference evidence="1 2" key="1">
    <citation type="journal article" date="2017" name="Gigascience">
        <title>Genome sequence of the small brown planthopper, Laodelphax striatellus.</title>
        <authorList>
            <person name="Zhu J."/>
            <person name="Jiang F."/>
            <person name="Wang X."/>
            <person name="Yang P."/>
            <person name="Bao Y."/>
            <person name="Zhao W."/>
            <person name="Wang W."/>
            <person name="Lu H."/>
            <person name="Wang Q."/>
            <person name="Cui N."/>
            <person name="Li J."/>
            <person name="Chen X."/>
            <person name="Luo L."/>
            <person name="Yu J."/>
            <person name="Kang L."/>
            <person name="Cui F."/>
        </authorList>
    </citation>
    <scope>NUCLEOTIDE SEQUENCE [LARGE SCALE GENOMIC DNA]</scope>
    <source>
        <strain evidence="1">Lst14</strain>
    </source>
</reference>
<dbReference type="EMBL" id="QKKF02011732">
    <property type="protein sequence ID" value="RZF44036.1"/>
    <property type="molecule type" value="Genomic_DNA"/>
</dbReference>
<protein>
    <recommendedName>
        <fullName evidence="3">DMAP1-binding domain-containing protein</fullName>
    </recommendedName>
</protein>
<comment type="caution">
    <text evidence="1">The sequence shown here is derived from an EMBL/GenBank/DDBJ whole genome shotgun (WGS) entry which is preliminary data.</text>
</comment>
<evidence type="ECO:0008006" key="3">
    <source>
        <dbReference type="Google" id="ProtNLM"/>
    </source>
</evidence>